<evidence type="ECO:0000256" key="2">
    <source>
        <dbReference type="SAM" id="SignalP"/>
    </source>
</evidence>
<dbReference type="EMBL" id="CP044399">
    <property type="protein sequence ID" value="QFI38711.1"/>
    <property type="molecule type" value="Genomic_DNA"/>
</dbReference>
<dbReference type="InterPro" id="IPR053713">
    <property type="entry name" value="Bact_OM_Channel_sf"/>
</dbReference>
<gene>
    <name evidence="3" type="ORF">FR932_13040</name>
</gene>
<dbReference type="Gene3D" id="2.40.160.40">
    <property type="entry name" value="monomeric porin ompg"/>
    <property type="match status" value="1"/>
</dbReference>
<keyword evidence="4" id="KW-1185">Reference proteome</keyword>
<sequence length="232" mass="26392">MKNITYLFFLVFSALFCSNTFAETPLSDKYREPDLSFSAYNIDDNYYASFSGSINVDEHIAIDATLDSSGYLELGVAYGDLIFDIAYAEGYFNYGRTDTTDIYTIGMFAGLPLNENLMIFANTAYDWRRTQDNIAGAGNWGLFDEDEWKNTLGVSYSIHQWVSLSSTYSIDYLTDSPNQVDDNVATSWDATITFNTPWLSPYVKYSKGNYRVTPEQQRKSQDNVEIGLNFNF</sequence>
<dbReference type="RefSeq" id="WP_019439548.1">
    <property type="nucleotide sequence ID" value="NZ_ALOE01000002.1"/>
</dbReference>
<dbReference type="KEGG" id="mmaa:FR932_13040"/>
<name>A0A5J6WN49_MORMI</name>
<evidence type="ECO:0000313" key="3">
    <source>
        <dbReference type="EMBL" id="QFI38711.1"/>
    </source>
</evidence>
<protein>
    <recommendedName>
        <fullName evidence="5">Porin</fullName>
    </recommendedName>
</protein>
<dbReference type="AlphaFoldDB" id="A0A5J6WN49"/>
<keyword evidence="1 2" id="KW-0732">Signal</keyword>
<accession>A0A5J6WN49</accession>
<proteinExistence type="predicted"/>
<evidence type="ECO:0008006" key="5">
    <source>
        <dbReference type="Google" id="ProtNLM"/>
    </source>
</evidence>
<reference evidence="3 4" key="1">
    <citation type="submission" date="2019-09" db="EMBL/GenBank/DDBJ databases">
        <title>Hybrid Assembly of the complete Genome of the Deep-Sea Bacterium Moritella marina from long Nanopore and Illumina reads.</title>
        <authorList>
            <person name="Magin S."/>
            <person name="Georgoulis A."/>
            <person name="Papadimitriou K."/>
            <person name="Iliakis G."/>
            <person name="Vorgias C.E."/>
        </authorList>
    </citation>
    <scope>NUCLEOTIDE SEQUENCE [LARGE SCALE GENOMIC DNA]</scope>
    <source>
        <strain evidence="3 4">MP-1</strain>
    </source>
</reference>
<feature type="signal peptide" evidence="2">
    <location>
        <begin position="1"/>
        <end position="22"/>
    </location>
</feature>
<dbReference type="OrthoDB" id="5883034at2"/>
<dbReference type="Proteomes" id="UP000327424">
    <property type="component" value="Chromosome"/>
</dbReference>
<organism evidence="3 4">
    <name type="scientific">Moritella marina ATCC 15381</name>
    <dbReference type="NCBI Taxonomy" id="1202962"/>
    <lineage>
        <taxon>Bacteria</taxon>
        <taxon>Pseudomonadati</taxon>
        <taxon>Pseudomonadota</taxon>
        <taxon>Gammaproteobacteria</taxon>
        <taxon>Alteromonadales</taxon>
        <taxon>Moritellaceae</taxon>
        <taxon>Moritella</taxon>
    </lineage>
</organism>
<evidence type="ECO:0000256" key="1">
    <source>
        <dbReference type="ARBA" id="ARBA00022729"/>
    </source>
</evidence>
<evidence type="ECO:0000313" key="4">
    <source>
        <dbReference type="Proteomes" id="UP000327424"/>
    </source>
</evidence>
<feature type="chain" id="PRO_5023891782" description="Porin" evidence="2">
    <location>
        <begin position="23"/>
        <end position="232"/>
    </location>
</feature>